<dbReference type="EMBL" id="LQRA01000024">
    <property type="protein sequence ID" value="KZE83443.1"/>
    <property type="molecule type" value="Genomic_DNA"/>
</dbReference>
<dbReference type="Pfam" id="PF00702">
    <property type="entry name" value="Hydrolase"/>
    <property type="match status" value="1"/>
</dbReference>
<keyword evidence="3" id="KW-0378">Hydrolase</keyword>
<dbReference type="GO" id="GO:0044281">
    <property type="term" value="P:small molecule metabolic process"/>
    <property type="evidence" value="ECO:0007669"/>
    <property type="project" value="UniProtKB-ARBA"/>
</dbReference>
<accession>A0A165RL96</accession>
<dbReference type="InterPro" id="IPR023198">
    <property type="entry name" value="PGP-like_dom2"/>
</dbReference>
<evidence type="ECO:0000256" key="3">
    <source>
        <dbReference type="ARBA" id="ARBA00022801"/>
    </source>
</evidence>
<reference evidence="6" key="1">
    <citation type="submission" date="2016-01" db="EMBL/GenBank/DDBJ databases">
        <title>Draft genome of Chromobacterium sp. F49.</title>
        <authorList>
            <person name="Hong K.W."/>
        </authorList>
    </citation>
    <scope>NUCLEOTIDE SEQUENCE [LARGE SCALE GENOMIC DNA]</scope>
    <source>
        <strain evidence="6">M63</strain>
    </source>
</reference>
<organism evidence="5 6">
    <name type="scientific">Paenibacillus elgii</name>
    <dbReference type="NCBI Taxonomy" id="189691"/>
    <lineage>
        <taxon>Bacteria</taxon>
        <taxon>Bacillati</taxon>
        <taxon>Bacillota</taxon>
        <taxon>Bacilli</taxon>
        <taxon>Bacillales</taxon>
        <taxon>Paenibacillaceae</taxon>
        <taxon>Paenibacillus</taxon>
    </lineage>
</organism>
<dbReference type="PANTHER" id="PTHR46470">
    <property type="entry name" value="N-ACYLNEURAMINATE-9-PHOSPHATASE"/>
    <property type="match status" value="1"/>
</dbReference>
<dbReference type="InterPro" id="IPR036412">
    <property type="entry name" value="HAD-like_sf"/>
</dbReference>
<dbReference type="SUPFAM" id="SSF56784">
    <property type="entry name" value="HAD-like"/>
    <property type="match status" value="1"/>
</dbReference>
<dbReference type="InterPro" id="IPR023214">
    <property type="entry name" value="HAD_sf"/>
</dbReference>
<dbReference type="Gene3D" id="3.40.50.1000">
    <property type="entry name" value="HAD superfamily/HAD-like"/>
    <property type="match status" value="1"/>
</dbReference>
<dbReference type="PRINTS" id="PR00413">
    <property type="entry name" value="HADHALOGNASE"/>
</dbReference>
<gene>
    <name evidence="5" type="ORF">AV654_07645</name>
</gene>
<dbReference type="RefSeq" id="WP_063178042.1">
    <property type="nucleotide sequence ID" value="NZ_LQRA01000024.1"/>
</dbReference>
<dbReference type="STRING" id="1007103.GCA_000213315_06034"/>
<dbReference type="Gene3D" id="1.10.150.240">
    <property type="entry name" value="Putative phosphatase, domain 2"/>
    <property type="match status" value="1"/>
</dbReference>
<dbReference type="PANTHER" id="PTHR46470:SF2">
    <property type="entry name" value="GLYCERALDEHYDE 3-PHOSPHATE PHOSPHATASE"/>
    <property type="match status" value="1"/>
</dbReference>
<keyword evidence="4" id="KW-0460">Magnesium</keyword>
<keyword evidence="2" id="KW-0479">Metal-binding</keyword>
<protein>
    <submittedName>
        <fullName evidence="5">Haloacid dehalogenase</fullName>
    </submittedName>
</protein>
<comment type="cofactor">
    <cofactor evidence="1">
        <name>Mg(2+)</name>
        <dbReference type="ChEBI" id="CHEBI:18420"/>
    </cofactor>
</comment>
<dbReference type="eggNOG" id="COG1011">
    <property type="taxonomic scope" value="Bacteria"/>
</dbReference>
<dbReference type="AlphaFoldDB" id="A0A165RL96"/>
<dbReference type="NCBIfam" id="TIGR01549">
    <property type="entry name" value="HAD-SF-IA-v1"/>
    <property type="match status" value="1"/>
</dbReference>
<dbReference type="NCBIfam" id="TIGR01509">
    <property type="entry name" value="HAD-SF-IA-v3"/>
    <property type="match status" value="1"/>
</dbReference>
<dbReference type="InterPro" id="IPR006439">
    <property type="entry name" value="HAD-SF_hydro_IA"/>
</dbReference>
<evidence type="ECO:0000313" key="6">
    <source>
        <dbReference type="Proteomes" id="UP000076563"/>
    </source>
</evidence>
<dbReference type="OrthoDB" id="9809962at2"/>
<comment type="caution">
    <text evidence="5">The sequence shown here is derived from an EMBL/GenBank/DDBJ whole genome shotgun (WGS) entry which is preliminary data.</text>
</comment>
<dbReference type="GO" id="GO:0016791">
    <property type="term" value="F:phosphatase activity"/>
    <property type="evidence" value="ECO:0007669"/>
    <property type="project" value="TreeGrafter"/>
</dbReference>
<evidence type="ECO:0000256" key="2">
    <source>
        <dbReference type="ARBA" id="ARBA00022723"/>
    </source>
</evidence>
<dbReference type="GO" id="GO:0046872">
    <property type="term" value="F:metal ion binding"/>
    <property type="evidence" value="ECO:0007669"/>
    <property type="project" value="UniProtKB-KW"/>
</dbReference>
<dbReference type="CDD" id="cd16415">
    <property type="entry name" value="HAD_dREG-2_like"/>
    <property type="match status" value="1"/>
</dbReference>
<proteinExistence type="predicted"/>
<evidence type="ECO:0000256" key="4">
    <source>
        <dbReference type="ARBA" id="ARBA00022842"/>
    </source>
</evidence>
<evidence type="ECO:0000256" key="1">
    <source>
        <dbReference type="ARBA" id="ARBA00001946"/>
    </source>
</evidence>
<evidence type="ECO:0000313" key="5">
    <source>
        <dbReference type="EMBL" id="KZE83443.1"/>
    </source>
</evidence>
<name>A0A165RL96_9BACL</name>
<dbReference type="SFLD" id="SFLDG01129">
    <property type="entry name" value="C1.5:_HAD__Beta-PGM__Phosphata"/>
    <property type="match status" value="1"/>
</dbReference>
<keyword evidence="6" id="KW-1185">Reference proteome</keyword>
<dbReference type="Proteomes" id="UP000076563">
    <property type="component" value="Unassembled WGS sequence"/>
</dbReference>
<dbReference type="SFLD" id="SFLDS00003">
    <property type="entry name" value="Haloacid_Dehalogenase"/>
    <property type="match status" value="1"/>
</dbReference>
<sequence>METTFVWFDLGYTLVYLERETWFAAYLAEQGIARKLREIELAYHYADKLFMREYPGVLGREAATFFPWYLGVLNYRLGLCLDLHEQWGRLNELRTERRSPWVAYPYAAKVLEELKRASYGIGLISNWDASARQVLADTGLLPYFDHVIVSSEVGVEKPDRAIFELALRQAGVRAEECCYVGDNYYDDVIGCREVGMDCCLINRFGRVGIEEVQHEPVLASVQELPAYLHRKEWKHSV</sequence>
<dbReference type="InterPro" id="IPR051400">
    <property type="entry name" value="HAD-like_hydrolase"/>
</dbReference>